<gene>
    <name evidence="1" type="ORF">DN052_16005</name>
</gene>
<protein>
    <submittedName>
        <fullName evidence="1">Uncharacterized protein</fullName>
    </submittedName>
</protein>
<evidence type="ECO:0000313" key="1">
    <source>
        <dbReference type="EMBL" id="PZD80019.1"/>
    </source>
</evidence>
<dbReference type="EMBL" id="QKQP01000012">
    <property type="protein sequence ID" value="PZD80019.1"/>
    <property type="molecule type" value="Genomic_DNA"/>
</dbReference>
<organism evidence="1 2">
    <name type="scientific">Acidithiobacillus ferrooxidans</name>
    <name type="common">Thiobacillus ferrooxidans</name>
    <dbReference type="NCBI Taxonomy" id="920"/>
    <lineage>
        <taxon>Bacteria</taxon>
        <taxon>Pseudomonadati</taxon>
        <taxon>Pseudomonadota</taxon>
        <taxon>Acidithiobacillia</taxon>
        <taxon>Acidithiobacillales</taxon>
        <taxon>Acidithiobacillaceae</taxon>
        <taxon>Acidithiobacillus</taxon>
    </lineage>
</organism>
<sequence>MPRPPPPAPRPPPPPTPHPRLPWPPRMFWLLGRLLPTLLNPGRSAPQVGQVRLLVLNSSLLFMGISPI</sequence>
<dbReference type="Proteomes" id="UP000248886">
    <property type="component" value="Unassembled WGS sequence"/>
</dbReference>
<dbReference type="AlphaFoldDB" id="A0A2W1K0E4"/>
<name>A0A2W1K0E4_ACIFR</name>
<evidence type="ECO:0000313" key="2">
    <source>
        <dbReference type="Proteomes" id="UP000248886"/>
    </source>
</evidence>
<comment type="caution">
    <text evidence="1">The sequence shown here is derived from an EMBL/GenBank/DDBJ whole genome shotgun (WGS) entry which is preliminary data.</text>
</comment>
<proteinExistence type="predicted"/>
<accession>A0A2W1K0E4</accession>
<reference evidence="1 2" key="1">
    <citation type="submission" date="2018-06" db="EMBL/GenBank/DDBJ databases">
        <title>Draft sequence of Acidithiobacillus ferrooxidans CCM 4253.</title>
        <authorList>
            <person name="Moya-Beltran A."/>
            <person name="Castro M."/>
            <person name="Covarrubias P.C."/>
            <person name="Issotta F."/>
            <person name="Janiczek O."/>
            <person name="Mandl M."/>
            <person name="Kucera J."/>
            <person name="Quatrini R."/>
        </authorList>
    </citation>
    <scope>NUCLEOTIDE SEQUENCE [LARGE SCALE GENOMIC DNA]</scope>
    <source>
        <strain evidence="1 2">CCM 4253</strain>
    </source>
</reference>